<dbReference type="EMBL" id="JADIMY010000007">
    <property type="protein sequence ID" value="MBO8427011.1"/>
    <property type="molecule type" value="Genomic_DNA"/>
</dbReference>
<dbReference type="Proteomes" id="UP000823613">
    <property type="component" value="Unassembled WGS sequence"/>
</dbReference>
<proteinExistence type="predicted"/>
<protein>
    <submittedName>
        <fullName evidence="1">Uncharacterized protein</fullName>
    </submittedName>
</protein>
<reference evidence="1" key="1">
    <citation type="submission" date="2020-10" db="EMBL/GenBank/DDBJ databases">
        <authorList>
            <person name="Gilroy R."/>
        </authorList>
    </citation>
    <scope>NUCLEOTIDE SEQUENCE</scope>
    <source>
        <strain evidence="1">11159</strain>
    </source>
</reference>
<evidence type="ECO:0000313" key="1">
    <source>
        <dbReference type="EMBL" id="MBO8427011.1"/>
    </source>
</evidence>
<dbReference type="AlphaFoldDB" id="A0A9D9GVS8"/>
<gene>
    <name evidence="1" type="ORF">IAC58_00395</name>
</gene>
<sequence>MNLSLKTKRFISSYVLPFNKNLKLVRENIGDLIEYITNTYERPMSKQIANGEMIDYDLFSEVNLVLNELSLNR</sequence>
<evidence type="ECO:0000313" key="2">
    <source>
        <dbReference type="Proteomes" id="UP000823613"/>
    </source>
</evidence>
<name>A0A9D9GVS8_9BACL</name>
<organism evidence="1 2">
    <name type="scientific">Candidatus Onthovivens merdipullorum</name>
    <dbReference type="NCBI Taxonomy" id="2840889"/>
    <lineage>
        <taxon>Bacteria</taxon>
        <taxon>Bacillati</taxon>
        <taxon>Bacillota</taxon>
        <taxon>Bacilli</taxon>
        <taxon>Bacillales</taxon>
        <taxon>Candidatus Onthovivens</taxon>
    </lineage>
</organism>
<reference evidence="1" key="2">
    <citation type="journal article" date="2021" name="PeerJ">
        <title>Extensive microbial diversity within the chicken gut microbiome revealed by metagenomics and culture.</title>
        <authorList>
            <person name="Gilroy R."/>
            <person name="Ravi A."/>
            <person name="Getino M."/>
            <person name="Pursley I."/>
            <person name="Horton D.L."/>
            <person name="Alikhan N.F."/>
            <person name="Baker D."/>
            <person name="Gharbi K."/>
            <person name="Hall N."/>
            <person name="Watson M."/>
            <person name="Adriaenssens E.M."/>
            <person name="Foster-Nyarko E."/>
            <person name="Jarju S."/>
            <person name="Secka A."/>
            <person name="Antonio M."/>
            <person name="Oren A."/>
            <person name="Chaudhuri R.R."/>
            <person name="La Ragione R."/>
            <person name="Hildebrand F."/>
            <person name="Pallen M.J."/>
        </authorList>
    </citation>
    <scope>NUCLEOTIDE SEQUENCE</scope>
    <source>
        <strain evidence="1">11159</strain>
    </source>
</reference>
<comment type="caution">
    <text evidence="1">The sequence shown here is derived from an EMBL/GenBank/DDBJ whole genome shotgun (WGS) entry which is preliminary data.</text>
</comment>
<accession>A0A9D9GVS8</accession>